<evidence type="ECO:0000313" key="3">
    <source>
        <dbReference type="Proteomes" id="UP000280066"/>
    </source>
</evidence>
<feature type="transmembrane region" description="Helical" evidence="1">
    <location>
        <begin position="391"/>
        <end position="411"/>
    </location>
</feature>
<dbReference type="AlphaFoldDB" id="A0A3R9MMG8"/>
<dbReference type="EMBL" id="RWIS01000003">
    <property type="protein sequence ID" value="RSK35456.1"/>
    <property type="molecule type" value="Genomic_DNA"/>
</dbReference>
<protein>
    <submittedName>
        <fullName evidence="2">DUF4173 domain-containing protein</fullName>
    </submittedName>
</protein>
<keyword evidence="1" id="KW-1133">Transmembrane helix</keyword>
<gene>
    <name evidence="2" type="ORF">EI290_07090</name>
</gene>
<feature type="transmembrane region" description="Helical" evidence="1">
    <location>
        <begin position="354"/>
        <end position="379"/>
    </location>
</feature>
<comment type="caution">
    <text evidence="2">The sequence shown here is derived from an EMBL/GenBank/DDBJ whole genome shotgun (WGS) entry which is preliminary data.</text>
</comment>
<sequence length="541" mass="60658">MTTFTATVPAAGPVPFTHRSPVVLTALQKLLIPAGTVLFDVLFWNQEIGLNLALYTVFVLAATLLGQPRQAAVWRSGYFRLMVAGTLVSAGCVVWLGSGAARLACVASLLMVLGYVNQPHLKLVAYALLTALTAATRVLPGLLPYLSLPQGGAGRWPRVRFYGRLLLLPLVVLGVFHVLFVLANPHYEALTDHLVEKLGEWLLALWPAFSLPHLLFFLLGLVLTAGALVIVPQHFFLDHESRFGEFVRRQRDRVASFGVRRPDFRVKSQGPLDLRKEYLAALAVFGLVNVLLLVVNTLDVRWIWFGFTPEPGFDLTQFVHEGTYVLILSILLAMGIVLWFFRRNLNFYQPGLPALRWGATVWVVQNVVLTVSVGLRNYYYILHTGLAYKRIGVYGFLLLTLFGLLTVLLKIWQRRSAYALVRLNGLAAYALLLVLALGNWEIWIARYNLSPRFRTVDLGFLLAMPERVLPELATRQDVLDGATRIIISPPGAYYESTATPEQAKAAIRHRIAAWQRNYPEYHSWQSWTQAEAAAYEALRNQ</sequence>
<feature type="transmembrane region" description="Helical" evidence="1">
    <location>
        <begin position="48"/>
        <end position="66"/>
    </location>
</feature>
<feature type="transmembrane region" description="Helical" evidence="1">
    <location>
        <begin position="123"/>
        <end position="145"/>
    </location>
</feature>
<dbReference type="Pfam" id="PF13687">
    <property type="entry name" value="DUF4153"/>
    <property type="match status" value="1"/>
</dbReference>
<keyword evidence="3" id="KW-1185">Reference proteome</keyword>
<feature type="transmembrane region" description="Helical" evidence="1">
    <location>
        <begin position="165"/>
        <end position="183"/>
    </location>
</feature>
<evidence type="ECO:0000256" key="1">
    <source>
        <dbReference type="SAM" id="Phobius"/>
    </source>
</evidence>
<reference evidence="2 3" key="1">
    <citation type="submission" date="2018-12" db="EMBL/GenBank/DDBJ databases">
        <authorList>
            <person name="Feng G."/>
            <person name="Zhu H."/>
        </authorList>
    </citation>
    <scope>NUCLEOTIDE SEQUENCE [LARGE SCALE GENOMIC DNA]</scope>
    <source>
        <strain evidence="2 3">9PBR-2</strain>
    </source>
</reference>
<dbReference type="InterPro" id="IPR025291">
    <property type="entry name" value="DUF4153"/>
</dbReference>
<keyword evidence="1" id="KW-0812">Transmembrane</keyword>
<feature type="transmembrane region" description="Helical" evidence="1">
    <location>
        <begin position="203"/>
        <end position="231"/>
    </location>
</feature>
<feature type="transmembrane region" description="Helical" evidence="1">
    <location>
        <begin position="423"/>
        <end position="443"/>
    </location>
</feature>
<feature type="transmembrane region" description="Helical" evidence="1">
    <location>
        <begin position="324"/>
        <end position="342"/>
    </location>
</feature>
<dbReference type="Proteomes" id="UP000280066">
    <property type="component" value="Unassembled WGS sequence"/>
</dbReference>
<dbReference type="RefSeq" id="WP_125428125.1">
    <property type="nucleotide sequence ID" value="NZ_RWIS01000003.1"/>
</dbReference>
<evidence type="ECO:0000313" key="2">
    <source>
        <dbReference type="EMBL" id="RSK35456.1"/>
    </source>
</evidence>
<name>A0A3R9MMG8_9BACT</name>
<organism evidence="2 3">
    <name type="scientific">Hymenobacter metallilatus</name>
    <dbReference type="NCBI Taxonomy" id="2493666"/>
    <lineage>
        <taxon>Bacteria</taxon>
        <taxon>Pseudomonadati</taxon>
        <taxon>Bacteroidota</taxon>
        <taxon>Cytophagia</taxon>
        <taxon>Cytophagales</taxon>
        <taxon>Hymenobacteraceae</taxon>
        <taxon>Hymenobacter</taxon>
    </lineage>
</organism>
<proteinExistence type="predicted"/>
<feature type="transmembrane region" description="Helical" evidence="1">
    <location>
        <begin position="78"/>
        <end position="111"/>
    </location>
</feature>
<dbReference type="OrthoDB" id="627992at2"/>
<feature type="transmembrane region" description="Helical" evidence="1">
    <location>
        <begin position="278"/>
        <end position="304"/>
    </location>
</feature>
<keyword evidence="1" id="KW-0472">Membrane</keyword>
<accession>A0A3R9MMG8</accession>